<evidence type="ECO:0000256" key="1">
    <source>
        <dbReference type="ARBA" id="ARBA00009725"/>
    </source>
</evidence>
<dbReference type="Proteomes" id="UP001515480">
    <property type="component" value="Unassembled WGS sequence"/>
</dbReference>
<dbReference type="AlphaFoldDB" id="A0AB34KBC0"/>
<evidence type="ECO:0000313" key="6">
    <source>
        <dbReference type="Proteomes" id="UP001515480"/>
    </source>
</evidence>
<name>A0AB34KBC0_PRYPA</name>
<dbReference type="InterPro" id="IPR026113">
    <property type="entry name" value="METTL2/6/8-like"/>
</dbReference>
<feature type="compositionally biased region" description="Basic and acidic residues" evidence="4">
    <location>
        <begin position="71"/>
        <end position="84"/>
    </location>
</feature>
<dbReference type="GO" id="GO:0008757">
    <property type="term" value="F:S-adenosylmethionine-dependent methyltransferase activity"/>
    <property type="evidence" value="ECO:0007669"/>
    <property type="project" value="UniProtKB-ARBA"/>
</dbReference>
<dbReference type="SUPFAM" id="SSF53335">
    <property type="entry name" value="S-adenosyl-L-methionine-dependent methyltransferases"/>
    <property type="match status" value="1"/>
</dbReference>
<organism evidence="5 6">
    <name type="scientific">Prymnesium parvum</name>
    <name type="common">Toxic golden alga</name>
    <dbReference type="NCBI Taxonomy" id="97485"/>
    <lineage>
        <taxon>Eukaryota</taxon>
        <taxon>Haptista</taxon>
        <taxon>Haptophyta</taxon>
        <taxon>Prymnesiophyceae</taxon>
        <taxon>Prymnesiales</taxon>
        <taxon>Prymnesiaceae</taxon>
        <taxon>Prymnesium</taxon>
    </lineage>
</organism>
<feature type="region of interest" description="Disordered" evidence="4">
    <location>
        <begin position="328"/>
        <end position="360"/>
    </location>
</feature>
<evidence type="ECO:0000256" key="3">
    <source>
        <dbReference type="ARBA" id="ARBA00022679"/>
    </source>
</evidence>
<dbReference type="EMBL" id="JBGBPQ010000001">
    <property type="protein sequence ID" value="KAL1530622.1"/>
    <property type="molecule type" value="Genomic_DNA"/>
</dbReference>
<feature type="compositionally biased region" description="Low complexity" evidence="4">
    <location>
        <begin position="1"/>
        <end position="15"/>
    </location>
</feature>
<proteinExistence type="inferred from homology"/>
<sequence>MESSAEASTSAPPEAGYAPYTVSDERVSPYWVERYEREAARNWDSFYRRHGDKFFKDRHYLQAEWPELAEGEGRGEEASDRPSDEPIDDAAAQGGDAASDVRAALLSRGADGAVLLEAGCGVGNTLFPLLAANPKLRCFGFDFSETAISIVQQHPLAASGRVVAAVGDLTRGCLPAELQPCAGRADLATLMFVLSAISPEKMGAAVATVAEGLREGGLLLFRDYALGDGAQRRLQDGAGCVRAKQLDAEGRFYVRQDGTRAYFFEAEELCELMGRGGFDTVECKYCTRETVNRGKGVTLQRYFLTAKFVKSGREACDPAVRSPLIAERSDVASTSKSPAAEVAANERHQNDQADADGGRGAVRQSVLEMAPPLPKTDAGRFDSHPFDGPAQLWSEVKHTVRGALNAAVEASLARDGQTEDELRAVRRRLLLELLGELDEGVTIQSILHTHSSKRTSSNE</sequence>
<dbReference type="Gene3D" id="3.40.50.150">
    <property type="entry name" value="Vaccinia Virus protein VP39"/>
    <property type="match status" value="1"/>
</dbReference>
<dbReference type="InterPro" id="IPR029063">
    <property type="entry name" value="SAM-dependent_MTases_sf"/>
</dbReference>
<gene>
    <name evidence="5" type="ORF">AB1Y20_001522</name>
</gene>
<protein>
    <recommendedName>
        <fullName evidence="7">Methyltransferase-like protein</fullName>
    </recommendedName>
</protein>
<keyword evidence="2" id="KW-0489">Methyltransferase</keyword>
<dbReference type="Pfam" id="PF13489">
    <property type="entry name" value="Methyltransf_23"/>
    <property type="match status" value="1"/>
</dbReference>
<accession>A0AB34KBC0</accession>
<feature type="region of interest" description="Disordered" evidence="4">
    <location>
        <begin position="1"/>
        <end position="22"/>
    </location>
</feature>
<feature type="region of interest" description="Disordered" evidence="4">
    <location>
        <begin position="66"/>
        <end position="94"/>
    </location>
</feature>
<evidence type="ECO:0000313" key="5">
    <source>
        <dbReference type="EMBL" id="KAL1530622.1"/>
    </source>
</evidence>
<comment type="similarity">
    <text evidence="1">Belongs to the methyltransferase superfamily. METL family.</text>
</comment>
<evidence type="ECO:0000256" key="2">
    <source>
        <dbReference type="ARBA" id="ARBA00022603"/>
    </source>
</evidence>
<comment type="caution">
    <text evidence="5">The sequence shown here is derived from an EMBL/GenBank/DDBJ whole genome shotgun (WGS) entry which is preliminary data.</text>
</comment>
<evidence type="ECO:0008006" key="7">
    <source>
        <dbReference type="Google" id="ProtNLM"/>
    </source>
</evidence>
<dbReference type="GO" id="GO:0008173">
    <property type="term" value="F:RNA methyltransferase activity"/>
    <property type="evidence" value="ECO:0007669"/>
    <property type="project" value="UniProtKB-ARBA"/>
</dbReference>
<keyword evidence="3" id="KW-0808">Transferase</keyword>
<reference evidence="5 6" key="1">
    <citation type="journal article" date="2024" name="Science">
        <title>Giant polyketide synthase enzymes in the biosynthesis of giant marine polyether toxins.</title>
        <authorList>
            <person name="Fallon T.R."/>
            <person name="Shende V.V."/>
            <person name="Wierzbicki I.H."/>
            <person name="Pendleton A.L."/>
            <person name="Watervoot N.F."/>
            <person name="Auber R.P."/>
            <person name="Gonzalez D.J."/>
            <person name="Wisecaver J.H."/>
            <person name="Moore B.S."/>
        </authorList>
    </citation>
    <scope>NUCLEOTIDE SEQUENCE [LARGE SCALE GENOMIC DNA]</scope>
    <source>
        <strain evidence="5 6">12B1</strain>
    </source>
</reference>
<dbReference type="PANTHER" id="PTHR22809:SF5">
    <property type="entry name" value="TRNA N(3)-METHYLCYTIDINE METHYLTRANSFERASE METTL6"/>
    <property type="match status" value="1"/>
</dbReference>
<keyword evidence="6" id="KW-1185">Reference proteome</keyword>
<evidence type="ECO:0000256" key="4">
    <source>
        <dbReference type="SAM" id="MobiDB-lite"/>
    </source>
</evidence>
<dbReference type="GO" id="GO:0032259">
    <property type="term" value="P:methylation"/>
    <property type="evidence" value="ECO:0007669"/>
    <property type="project" value="UniProtKB-KW"/>
</dbReference>
<dbReference type="CDD" id="cd02440">
    <property type="entry name" value="AdoMet_MTases"/>
    <property type="match status" value="1"/>
</dbReference>
<dbReference type="PANTHER" id="PTHR22809">
    <property type="entry name" value="METHYLTRANSFERASE-RELATED"/>
    <property type="match status" value="1"/>
</dbReference>